<dbReference type="RefSeq" id="WP_102648225.1">
    <property type="nucleotide sequence ID" value="NZ_PNYA01000028.1"/>
</dbReference>
<evidence type="ECO:0008006" key="4">
    <source>
        <dbReference type="Google" id="ProtNLM"/>
    </source>
</evidence>
<keyword evidence="3" id="KW-1185">Reference proteome</keyword>
<reference evidence="2 3" key="1">
    <citation type="submission" date="2018-01" db="EMBL/GenBank/DDBJ databases">
        <title>Whole genome analyses suggest that Burkholderia sensu lato contains two further novel genera in the rhizoxinica-symbiotica group Mycetohabitans gen. nov., and Trinickia gen. nov.: implications for the evolution of diazotrophy and nodulation in the Burkholderiaceae.</title>
        <authorList>
            <person name="Estrada-de los Santos P."/>
            <person name="Palmer M."/>
            <person name="Chavez-Ramirez B."/>
            <person name="Beukes C."/>
            <person name="Steenkamp E.T."/>
            <person name="Hirsch A.M."/>
            <person name="Manyaka P."/>
            <person name="Maluk M."/>
            <person name="Lafos M."/>
            <person name="Crook M."/>
            <person name="Gross E."/>
            <person name="Simon M.F."/>
            <person name="Bueno dos Reis Junior F."/>
            <person name="Poole P.S."/>
            <person name="Venter S.N."/>
            <person name="James E.K."/>
        </authorList>
    </citation>
    <scope>NUCLEOTIDE SEQUENCE [LARGE SCALE GENOMIC DNA]</scope>
    <source>
        <strain evidence="2 3">GIMN1.004</strain>
    </source>
</reference>
<feature type="region of interest" description="Disordered" evidence="1">
    <location>
        <begin position="372"/>
        <end position="394"/>
    </location>
</feature>
<gene>
    <name evidence="2" type="ORF">C0Z18_25380</name>
</gene>
<dbReference type="EMBL" id="PNYA01000028">
    <property type="protein sequence ID" value="PMS15815.1"/>
    <property type="molecule type" value="Genomic_DNA"/>
</dbReference>
<dbReference type="OrthoDB" id="5524449at2"/>
<sequence length="561" mass="60329">MVPAFLHRLGLDPTADERAIRRAYAQTLKKIDQEADPSAFQVLREDYEAALKWVRRPVQIDPASGSGLPSVPAAPIISEAAQRAVPNESDRSHALPKVVSRLRTPPSAPVVANSHSDSSATAAAAFARFYDAFEREARAASSRLDAQAWQAQLEDALTSNDLVSLAARDLFEHKVASVLARGWKRGHEVLFVAAAKAFRWDDDPRGLRKFGQAGATIERALFERVLFDRQNSTTRVKQRVVIQRLRDPAAPTQKELESSLVTLEQVVANFPAWLGIITDLGALAHWRAHFAKLPVHAQEIAKLRAPSQTAASRGSSFRVRWLFLGLIMLLALIQLVGSHLTAPAASAGTQQKMRTPAQQLQKMPLPFAPTSNLQPARPSTAPIGPAADFSSGGRVKAKPLDRRAIAALVSSAPSETVCNAVFILSIDHAIGTPEQDADPGPAFDRQIVACTARQLWPRPSYSDPAVQQALSREQVQLANAVKKSRGNLVGTAALQASPHRQSDFSLVPGGTVSTYRGGGSPVDTAALQAKPYRHPDFSLVPAGAVNAHTGTPSAAPDVPAR</sequence>
<protein>
    <recommendedName>
        <fullName evidence="4">J domain-containing protein</fullName>
    </recommendedName>
</protein>
<name>A0A2N7VF89_9BURK</name>
<accession>A0A2N7VF89</accession>
<comment type="caution">
    <text evidence="2">The sequence shown here is derived from an EMBL/GenBank/DDBJ whole genome shotgun (WGS) entry which is preliminary data.</text>
</comment>
<organism evidence="2 3">
    <name type="scientific">Trinickia dabaoshanensis</name>
    <dbReference type="NCBI Taxonomy" id="564714"/>
    <lineage>
        <taxon>Bacteria</taxon>
        <taxon>Pseudomonadati</taxon>
        <taxon>Pseudomonadota</taxon>
        <taxon>Betaproteobacteria</taxon>
        <taxon>Burkholderiales</taxon>
        <taxon>Burkholderiaceae</taxon>
        <taxon>Trinickia</taxon>
    </lineage>
</organism>
<evidence type="ECO:0000313" key="3">
    <source>
        <dbReference type="Proteomes" id="UP000235616"/>
    </source>
</evidence>
<dbReference type="AlphaFoldDB" id="A0A2N7VF89"/>
<proteinExistence type="predicted"/>
<evidence type="ECO:0000256" key="1">
    <source>
        <dbReference type="SAM" id="MobiDB-lite"/>
    </source>
</evidence>
<evidence type="ECO:0000313" key="2">
    <source>
        <dbReference type="EMBL" id="PMS15815.1"/>
    </source>
</evidence>
<dbReference type="Proteomes" id="UP000235616">
    <property type="component" value="Unassembled WGS sequence"/>
</dbReference>